<proteinExistence type="predicted"/>
<dbReference type="Pfam" id="PF12705">
    <property type="entry name" value="PDDEXK_1"/>
    <property type="match status" value="1"/>
</dbReference>
<evidence type="ECO:0000256" key="1">
    <source>
        <dbReference type="ARBA" id="ARBA00022722"/>
    </source>
</evidence>
<dbReference type="InterPro" id="IPR011604">
    <property type="entry name" value="PDDEXK-like_dom_sf"/>
</dbReference>
<reference evidence="11 12" key="1">
    <citation type="submission" date="2019-11" db="EMBL/GenBank/DDBJ databases">
        <authorList>
            <person name="Li J."/>
        </authorList>
    </citation>
    <scope>NUCLEOTIDE SEQUENCE [LARGE SCALE GENOMIC DNA]</scope>
    <source>
        <strain evidence="11 12">J4</strain>
    </source>
</reference>
<name>A0A6G1X4P0_9BACI</name>
<dbReference type="OrthoDB" id="9758506at2"/>
<dbReference type="GO" id="GO:0003677">
    <property type="term" value="F:DNA binding"/>
    <property type="evidence" value="ECO:0007669"/>
    <property type="project" value="UniProtKB-KW"/>
</dbReference>
<keyword evidence="2" id="KW-0547">Nucleotide-binding</keyword>
<dbReference type="SUPFAM" id="SSF52540">
    <property type="entry name" value="P-loop containing nucleoside triphosphate hydrolases"/>
    <property type="match status" value="1"/>
</dbReference>
<dbReference type="Proteomes" id="UP000480185">
    <property type="component" value="Unassembled WGS sequence"/>
</dbReference>
<evidence type="ECO:0000256" key="4">
    <source>
        <dbReference type="ARBA" id="ARBA00022801"/>
    </source>
</evidence>
<dbReference type="RefSeq" id="WP_153727802.1">
    <property type="nucleotide sequence ID" value="NZ_WJNH01000003.1"/>
</dbReference>
<feature type="domain" description="PD-(D/E)XK endonuclease-like" evidence="10">
    <location>
        <begin position="693"/>
        <end position="967"/>
    </location>
</feature>
<accession>A0A6G1X4P0</accession>
<keyword evidence="7" id="KW-0067">ATP-binding</keyword>
<dbReference type="AlphaFoldDB" id="A0A6G1X4P0"/>
<evidence type="ECO:0000313" key="11">
    <source>
        <dbReference type="EMBL" id="MRG85866.1"/>
    </source>
</evidence>
<dbReference type="Gene3D" id="3.90.320.10">
    <property type="match status" value="1"/>
</dbReference>
<dbReference type="SUPFAM" id="SSF52980">
    <property type="entry name" value="Restriction endonuclease-like"/>
    <property type="match status" value="1"/>
</dbReference>
<dbReference type="EMBL" id="WJNH01000003">
    <property type="protein sequence ID" value="MRG85866.1"/>
    <property type="molecule type" value="Genomic_DNA"/>
</dbReference>
<keyword evidence="4" id="KW-0378">Hydrolase</keyword>
<comment type="caution">
    <text evidence="11">The sequence shown here is derived from an EMBL/GenBank/DDBJ whole genome shotgun (WGS) entry which is preliminary data.</text>
</comment>
<organism evidence="11 12">
    <name type="scientific">Salinibacillus xinjiangensis</name>
    <dbReference type="NCBI Taxonomy" id="1229268"/>
    <lineage>
        <taxon>Bacteria</taxon>
        <taxon>Bacillati</taxon>
        <taxon>Bacillota</taxon>
        <taxon>Bacilli</taxon>
        <taxon>Bacillales</taxon>
        <taxon>Bacillaceae</taxon>
        <taxon>Salinibacillus</taxon>
    </lineage>
</organism>
<gene>
    <name evidence="11" type="ORF">GH754_05885</name>
</gene>
<evidence type="ECO:0000256" key="8">
    <source>
        <dbReference type="ARBA" id="ARBA00023125"/>
    </source>
</evidence>
<protein>
    <recommendedName>
        <fullName evidence="10">PD-(D/E)XK endonuclease-like domain-containing protein</fullName>
    </recommendedName>
</protein>
<dbReference type="GO" id="GO:0004386">
    <property type="term" value="F:helicase activity"/>
    <property type="evidence" value="ECO:0007669"/>
    <property type="project" value="UniProtKB-KW"/>
</dbReference>
<keyword evidence="6" id="KW-0269">Exonuclease</keyword>
<dbReference type="Gene3D" id="3.40.50.300">
    <property type="entry name" value="P-loop containing nucleotide triphosphate hydrolases"/>
    <property type="match status" value="1"/>
</dbReference>
<dbReference type="InterPro" id="IPR011335">
    <property type="entry name" value="Restrct_endonuc-II-like"/>
</dbReference>
<keyword evidence="9" id="KW-0234">DNA repair</keyword>
<evidence type="ECO:0000256" key="6">
    <source>
        <dbReference type="ARBA" id="ARBA00022839"/>
    </source>
</evidence>
<sequence>MQAFVEELQRICQDHPIQEKILVVDSHRIGDQINQAFLEAGYQAMNVKVKTVKDLAMDSLLLQAKKPFKELDPVIGNHLLYGLLTKMQEQGELTYFNGIEITPSFSRSIFQMITDLRLAGYTSQKFNQEAFISIQKAKDIELIMKEYEQLLDTHRLKDDAALYMEAIHHTKKTPQAIFILQSNLNLTELEYQLLEELLPSQVHKLPLPKVYGIPAPEHGSLRSIAWSEPTPFSYVYQLEDLTEKPNLSLFTSKTEEVELKHIFSTLKNNRIPFDESIIFYAQPDPYITTVYQLSEKYNLPVTYGEGLPISFSRPGRLVIGLLKWMKEQYSVKAFNEILHEGVLDLPEGAPSKTRITKLLRKANIGWDPNRYRERLDLMIQDYQAKVSPSISDEQKEYYEKQIQDITWLKSWFTKLFKRLPNIEVELSYKELLNAVSYVTKHYTRTFSAMDESAKDAMIEKIETILPFANVTLSLYDAFEKVKDLILTIRIYKSRPKPGHIHLTSYKNGLYNNRKNVFIVGVNHHSFPGAPSEDPLLLDEEREKLSHHLPRLQDAGKENLYKMLQLLAQIEGNVSVSFSRYNVNDNRAVSPSHFFLQCYRLVSDNHEAEFQDIKSMPAPLIPEEPLEVKDYWSGRLELDVEQKVEDKLLHEYENIESGLYAEAARIEGVFTAFDGQVNIDVDRYDPRVNKDRTMTAGKLEALATCSYAYFLTEILQVKPIEEISYDPSTWLAPATRGTLLHKIFETYYQTIKEKEVKPSYDQHVDGLLELANQLIQEQKDIQPPPSERVFQREVEDILQACKIFLKEEEEYAEEYDSLYFEYTFGVNGEVPAVVTLPSNDTIHVSGKIDRVDQSTSGHYHIIDYKTGSTYNYRDQERFKGGRQLQHFIYALAIEQQLQLEEGSVLESSYYFPTAKGQGQRYVRQQDETLRTNGHDILEKLIDVIKHGHFSMTDDENDCKFCELKSICRRNLYDQDILKAKQMDQSKEGVLKLKGVRSYE</sequence>
<dbReference type="InterPro" id="IPR038726">
    <property type="entry name" value="PDDEXK_AddAB-type"/>
</dbReference>
<dbReference type="InterPro" id="IPR027417">
    <property type="entry name" value="P-loop_NTPase"/>
</dbReference>
<keyword evidence="1" id="KW-0540">Nuclease</keyword>
<evidence type="ECO:0000313" key="12">
    <source>
        <dbReference type="Proteomes" id="UP000480185"/>
    </source>
</evidence>
<evidence type="ECO:0000256" key="7">
    <source>
        <dbReference type="ARBA" id="ARBA00022840"/>
    </source>
</evidence>
<evidence type="ECO:0000256" key="3">
    <source>
        <dbReference type="ARBA" id="ARBA00022763"/>
    </source>
</evidence>
<keyword evidence="5" id="KW-0347">Helicase</keyword>
<keyword evidence="12" id="KW-1185">Reference proteome</keyword>
<evidence type="ECO:0000256" key="2">
    <source>
        <dbReference type="ARBA" id="ARBA00022741"/>
    </source>
</evidence>
<evidence type="ECO:0000256" key="9">
    <source>
        <dbReference type="ARBA" id="ARBA00023204"/>
    </source>
</evidence>
<evidence type="ECO:0000256" key="5">
    <source>
        <dbReference type="ARBA" id="ARBA00022806"/>
    </source>
</evidence>
<dbReference type="GO" id="GO:0004527">
    <property type="term" value="F:exonuclease activity"/>
    <property type="evidence" value="ECO:0007669"/>
    <property type="project" value="UniProtKB-KW"/>
</dbReference>
<evidence type="ECO:0000259" key="10">
    <source>
        <dbReference type="Pfam" id="PF12705"/>
    </source>
</evidence>
<keyword evidence="3" id="KW-0227">DNA damage</keyword>
<keyword evidence="8" id="KW-0238">DNA-binding</keyword>
<dbReference type="GO" id="GO:0005524">
    <property type="term" value="F:ATP binding"/>
    <property type="evidence" value="ECO:0007669"/>
    <property type="project" value="UniProtKB-KW"/>
</dbReference>
<dbReference type="GO" id="GO:0006281">
    <property type="term" value="P:DNA repair"/>
    <property type="evidence" value="ECO:0007669"/>
    <property type="project" value="UniProtKB-KW"/>
</dbReference>